<dbReference type="EMBL" id="LAZR01046709">
    <property type="protein sequence ID" value="KKK95902.1"/>
    <property type="molecule type" value="Genomic_DNA"/>
</dbReference>
<sequence>MDFEELIRKQPKTEMEQTLVQCIVSLSNHPNYSSTDMWTIYDKQVELAKVFGY</sequence>
<reference evidence="1" key="1">
    <citation type="journal article" date="2015" name="Nature">
        <title>Complex archaea that bridge the gap between prokaryotes and eukaryotes.</title>
        <authorList>
            <person name="Spang A."/>
            <person name="Saw J.H."/>
            <person name="Jorgensen S.L."/>
            <person name="Zaremba-Niedzwiedzka K."/>
            <person name="Martijn J."/>
            <person name="Lind A.E."/>
            <person name="van Eijk R."/>
            <person name="Schleper C."/>
            <person name="Guy L."/>
            <person name="Ettema T.J."/>
        </authorList>
    </citation>
    <scope>NUCLEOTIDE SEQUENCE</scope>
</reference>
<organism evidence="1">
    <name type="scientific">marine sediment metagenome</name>
    <dbReference type="NCBI Taxonomy" id="412755"/>
    <lineage>
        <taxon>unclassified sequences</taxon>
        <taxon>metagenomes</taxon>
        <taxon>ecological metagenomes</taxon>
    </lineage>
</organism>
<proteinExistence type="predicted"/>
<name>A0A0F8ZPW3_9ZZZZ</name>
<protein>
    <submittedName>
        <fullName evidence="1">Uncharacterized protein</fullName>
    </submittedName>
</protein>
<accession>A0A0F8ZPW3</accession>
<dbReference type="AlphaFoldDB" id="A0A0F8ZPW3"/>
<gene>
    <name evidence="1" type="ORF">LCGC14_2668170</name>
</gene>
<comment type="caution">
    <text evidence="1">The sequence shown here is derived from an EMBL/GenBank/DDBJ whole genome shotgun (WGS) entry which is preliminary data.</text>
</comment>
<evidence type="ECO:0000313" key="1">
    <source>
        <dbReference type="EMBL" id="KKK95902.1"/>
    </source>
</evidence>